<proteinExistence type="predicted"/>
<evidence type="ECO:0000313" key="2">
    <source>
        <dbReference type="EMBL" id="KAG0282333.1"/>
    </source>
</evidence>
<feature type="region of interest" description="Disordered" evidence="1">
    <location>
        <begin position="359"/>
        <end position="384"/>
    </location>
</feature>
<dbReference type="OrthoDB" id="2419731at2759"/>
<evidence type="ECO:0008006" key="4">
    <source>
        <dbReference type="Google" id="ProtNLM"/>
    </source>
</evidence>
<evidence type="ECO:0000313" key="3">
    <source>
        <dbReference type="Proteomes" id="UP000823405"/>
    </source>
</evidence>
<reference evidence="2" key="1">
    <citation type="journal article" date="2020" name="Fungal Divers.">
        <title>Resolving the Mortierellaceae phylogeny through synthesis of multi-gene phylogenetics and phylogenomics.</title>
        <authorList>
            <person name="Vandepol N."/>
            <person name="Liber J."/>
            <person name="Desiro A."/>
            <person name="Na H."/>
            <person name="Kennedy M."/>
            <person name="Barry K."/>
            <person name="Grigoriev I.V."/>
            <person name="Miller A.N."/>
            <person name="O'Donnell K."/>
            <person name="Stajich J.E."/>
            <person name="Bonito G."/>
        </authorList>
    </citation>
    <scope>NUCLEOTIDE SEQUENCE</scope>
    <source>
        <strain evidence="2">NVP60</strain>
    </source>
</reference>
<accession>A0A9P6UE67</accession>
<sequence>MSKRCTALEVLSIPELLDILQSSLTPHDLAQCVLVSFDFSTLFTPLLWHTISLTTLGQHTCFTTSPLVQKALLRNSRFVRVIRVWSAKSLRPFMNVKAEDLCCLNALEFTWLRTQGGHATSLTETVARSAIRDTSNERVAWSLGRRVVKRQHVFSMNLGIREATLRDLYRARAKVEDGPPQTARDRYLHRSRLLRLQRKEATPPVIPIWLRAEIVPPPSNSRADELYEDPKDEQLLILFLRYFPELKIFMSTSLVFFNPAVLNALGTRLGLLRYLSLTLDDIGRKNRYATLTNLLDKDYPQLERLRLMFCNTGWTSLVRSNDQGESGAVKTPESAEAILSPILSMKSLMVEHNVLFKSNPDSQDRRRSHMFRPGITSDIEVHVQ</sequence>
<protein>
    <recommendedName>
        <fullName evidence="4">F-box domain-containing protein</fullName>
    </recommendedName>
</protein>
<keyword evidence="3" id="KW-1185">Reference proteome</keyword>
<evidence type="ECO:0000256" key="1">
    <source>
        <dbReference type="SAM" id="MobiDB-lite"/>
    </source>
</evidence>
<organism evidence="2 3">
    <name type="scientific">Linnemannia gamsii</name>
    <dbReference type="NCBI Taxonomy" id="64522"/>
    <lineage>
        <taxon>Eukaryota</taxon>
        <taxon>Fungi</taxon>
        <taxon>Fungi incertae sedis</taxon>
        <taxon>Mucoromycota</taxon>
        <taxon>Mortierellomycotina</taxon>
        <taxon>Mortierellomycetes</taxon>
        <taxon>Mortierellales</taxon>
        <taxon>Mortierellaceae</taxon>
        <taxon>Linnemannia</taxon>
    </lineage>
</organism>
<name>A0A9P6UE67_9FUNG</name>
<dbReference type="AlphaFoldDB" id="A0A9P6UE67"/>
<dbReference type="Proteomes" id="UP000823405">
    <property type="component" value="Unassembled WGS sequence"/>
</dbReference>
<comment type="caution">
    <text evidence="2">The sequence shown here is derived from an EMBL/GenBank/DDBJ whole genome shotgun (WGS) entry which is preliminary data.</text>
</comment>
<gene>
    <name evidence="2" type="ORF">BGZ97_009030</name>
</gene>
<dbReference type="EMBL" id="JAAAIN010004244">
    <property type="protein sequence ID" value="KAG0282333.1"/>
    <property type="molecule type" value="Genomic_DNA"/>
</dbReference>